<evidence type="ECO:0000256" key="7">
    <source>
        <dbReference type="SAM" id="Phobius"/>
    </source>
</evidence>
<feature type="domain" description="RCK C-terminal" evidence="8">
    <location>
        <begin position="219"/>
        <end position="304"/>
    </location>
</feature>
<feature type="domain" description="RCK C-terminal" evidence="8">
    <location>
        <begin position="312"/>
        <end position="396"/>
    </location>
</feature>
<protein>
    <submittedName>
        <fullName evidence="9">Potassium transporter TrkA</fullName>
    </submittedName>
</protein>
<dbReference type="GO" id="GO:0008324">
    <property type="term" value="F:monoatomic cation transmembrane transporter activity"/>
    <property type="evidence" value="ECO:0007669"/>
    <property type="project" value="InterPro"/>
</dbReference>
<dbReference type="OrthoDB" id="9765532at2"/>
<dbReference type="InterPro" id="IPR004680">
    <property type="entry name" value="Cit_transptr-like_dom"/>
</dbReference>
<evidence type="ECO:0000256" key="4">
    <source>
        <dbReference type="ARBA" id="ARBA00022737"/>
    </source>
</evidence>
<proteinExistence type="predicted"/>
<evidence type="ECO:0000256" key="1">
    <source>
        <dbReference type="ARBA" id="ARBA00004141"/>
    </source>
</evidence>
<feature type="transmembrane region" description="Helical" evidence="7">
    <location>
        <begin position="543"/>
        <end position="566"/>
    </location>
</feature>
<dbReference type="EMBL" id="BDFE01000020">
    <property type="protein sequence ID" value="GAU09895.1"/>
    <property type="molecule type" value="Genomic_DNA"/>
</dbReference>
<dbReference type="Proteomes" id="UP000095200">
    <property type="component" value="Unassembled WGS sequence"/>
</dbReference>
<dbReference type="GO" id="GO:0005886">
    <property type="term" value="C:plasma membrane"/>
    <property type="evidence" value="ECO:0007669"/>
    <property type="project" value="TreeGrafter"/>
</dbReference>
<evidence type="ECO:0000256" key="2">
    <source>
        <dbReference type="ARBA" id="ARBA00022448"/>
    </source>
</evidence>
<dbReference type="Pfam" id="PF02080">
    <property type="entry name" value="TrkA_C"/>
    <property type="match status" value="1"/>
</dbReference>
<dbReference type="AlphaFoldDB" id="A0A194AKX4"/>
<dbReference type="InterPro" id="IPR051679">
    <property type="entry name" value="DASS-Related_Transporters"/>
</dbReference>
<evidence type="ECO:0000259" key="8">
    <source>
        <dbReference type="PROSITE" id="PS51202"/>
    </source>
</evidence>
<evidence type="ECO:0000256" key="5">
    <source>
        <dbReference type="ARBA" id="ARBA00022989"/>
    </source>
</evidence>
<dbReference type="SUPFAM" id="SSF116726">
    <property type="entry name" value="TrkA C-terminal domain-like"/>
    <property type="match status" value="2"/>
</dbReference>
<dbReference type="InterPro" id="IPR006037">
    <property type="entry name" value="RCK_C"/>
</dbReference>
<dbReference type="RefSeq" id="WP_069860120.1">
    <property type="nucleotide sequence ID" value="NZ_BDFE01000020.1"/>
</dbReference>
<keyword evidence="6 7" id="KW-0472">Membrane</keyword>
<reference evidence="10" key="1">
    <citation type="submission" date="2016-06" db="EMBL/GenBank/DDBJ databases">
        <title>Draft genome sequence of Desulfoplanes formicivorans strain Pf12B.</title>
        <authorList>
            <person name="Watanabe M."/>
            <person name="Kojima H."/>
            <person name="Fukui M."/>
        </authorList>
    </citation>
    <scope>NUCLEOTIDE SEQUENCE [LARGE SCALE GENOMIC DNA]</scope>
    <source>
        <strain evidence="10">Pf12B</strain>
    </source>
</reference>
<feature type="transmembrane region" description="Helical" evidence="7">
    <location>
        <begin position="578"/>
        <end position="601"/>
    </location>
</feature>
<feature type="transmembrane region" description="Helical" evidence="7">
    <location>
        <begin position="52"/>
        <end position="70"/>
    </location>
</feature>
<dbReference type="STRING" id="1592317.DPF_2631"/>
<sequence>MTPAMEMVMAVLVMTIILFVVDWVRVDVVGLIMMIVLPLLGLVTPEQAISGLSSNAVVSIIAVIIIGAGLDKTGAMNTLSRVILRFAGNNEGRIVTCIAGTVALISGLVQNIGAAALFLPAAKRIANQTHIPPGRILMPMAFLAIIGGCLTLVGSSPLILLNDLMVVGGEHYEHFGLFSVTPIGLCLVAAGLAYFLIFGKLILPSGAVTDEDAHGPMSKLLANTYAGVGTLFEIKIPDQYKGPQSLAALRIRPLYFCSVVAIRRGKGKQRIMAPGQDEHVYAGDHLAVVGSEEHVRLLIKDLNWILLPELSHFAEDLSPNNVGIMEAIVTPRSQLRGKTLAQFGARRRFHITPLAIFHNNAIVVSGLSEIVLQAGDALLLHGQWKMFHLLKDKPDLVFTEKIKGEILRKDKATTAVFWLGLSLTMILGFHVQLSIALLTGAVGMILTKVLSVDEAYASVDWMTIFLLAGLIPLGMAFENTGTARFIATAIMNTLGTPEPLVLTLVIALLTSFFTLFASNVGATVLLVPLAMNMANQVGMDPRVAALTVALAASNTFILPTHQVNALVMRPGHFTTGDFVRAGTGMTLIYLAVMIGATALFYGL</sequence>
<evidence type="ECO:0000313" key="10">
    <source>
        <dbReference type="Proteomes" id="UP000095200"/>
    </source>
</evidence>
<dbReference type="InterPro" id="IPR036721">
    <property type="entry name" value="RCK_C_sf"/>
</dbReference>
<dbReference type="Pfam" id="PF03600">
    <property type="entry name" value="CitMHS"/>
    <property type="match status" value="1"/>
</dbReference>
<feature type="transmembrane region" description="Helical" evidence="7">
    <location>
        <begin position="500"/>
        <end position="531"/>
    </location>
</feature>
<dbReference type="PANTHER" id="PTHR43652">
    <property type="entry name" value="BASIC AMINO ACID ANTIPORTER YFCC-RELATED"/>
    <property type="match status" value="1"/>
</dbReference>
<feature type="transmembrane region" description="Helical" evidence="7">
    <location>
        <begin position="416"/>
        <end position="441"/>
    </location>
</feature>
<dbReference type="Gene3D" id="3.30.70.1450">
    <property type="entry name" value="Regulator of K+ conductance, C-terminal domain"/>
    <property type="match status" value="2"/>
</dbReference>
<dbReference type="PROSITE" id="PS51202">
    <property type="entry name" value="RCK_C"/>
    <property type="match status" value="2"/>
</dbReference>
<organism evidence="9 10">
    <name type="scientific">Desulfoplanes formicivorans</name>
    <dbReference type="NCBI Taxonomy" id="1592317"/>
    <lineage>
        <taxon>Bacteria</taxon>
        <taxon>Pseudomonadati</taxon>
        <taxon>Thermodesulfobacteriota</taxon>
        <taxon>Desulfovibrionia</taxon>
        <taxon>Desulfovibrionales</taxon>
        <taxon>Desulfoplanaceae</taxon>
        <taxon>Desulfoplanes</taxon>
    </lineage>
</organism>
<comment type="caution">
    <text evidence="9">The sequence shown here is derived from an EMBL/GenBank/DDBJ whole genome shotgun (WGS) entry which is preliminary data.</text>
</comment>
<keyword evidence="2" id="KW-0813">Transport</keyword>
<feature type="transmembrane region" description="Helical" evidence="7">
    <location>
        <begin position="93"/>
        <end position="119"/>
    </location>
</feature>
<evidence type="ECO:0000256" key="6">
    <source>
        <dbReference type="ARBA" id="ARBA00023136"/>
    </source>
</evidence>
<comment type="subcellular location">
    <subcellularLocation>
        <location evidence="1">Membrane</location>
        <topology evidence="1">Multi-pass membrane protein</topology>
    </subcellularLocation>
</comment>
<dbReference type="GO" id="GO:0006813">
    <property type="term" value="P:potassium ion transport"/>
    <property type="evidence" value="ECO:0007669"/>
    <property type="project" value="InterPro"/>
</dbReference>
<gene>
    <name evidence="9" type="ORF">DPF_2631</name>
</gene>
<keyword evidence="5 7" id="KW-1133">Transmembrane helix</keyword>
<keyword evidence="3 7" id="KW-0812">Transmembrane</keyword>
<keyword evidence="10" id="KW-1185">Reference proteome</keyword>
<feature type="transmembrane region" description="Helical" evidence="7">
    <location>
        <begin position="461"/>
        <end position="479"/>
    </location>
</feature>
<feature type="transmembrane region" description="Helical" evidence="7">
    <location>
        <begin position="12"/>
        <end position="40"/>
    </location>
</feature>
<feature type="transmembrane region" description="Helical" evidence="7">
    <location>
        <begin position="140"/>
        <end position="160"/>
    </location>
</feature>
<evidence type="ECO:0000256" key="3">
    <source>
        <dbReference type="ARBA" id="ARBA00022692"/>
    </source>
</evidence>
<feature type="transmembrane region" description="Helical" evidence="7">
    <location>
        <begin position="175"/>
        <end position="197"/>
    </location>
</feature>
<dbReference type="PANTHER" id="PTHR43652:SF2">
    <property type="entry name" value="BASIC AMINO ACID ANTIPORTER YFCC-RELATED"/>
    <property type="match status" value="1"/>
</dbReference>
<keyword evidence="4" id="KW-0677">Repeat</keyword>
<evidence type="ECO:0000313" key="9">
    <source>
        <dbReference type="EMBL" id="GAU09895.1"/>
    </source>
</evidence>
<name>A0A194AKX4_9BACT</name>
<accession>A0A194AKX4</accession>